<feature type="transmembrane region" description="Helical" evidence="1">
    <location>
        <begin position="405"/>
        <end position="422"/>
    </location>
</feature>
<organism evidence="2 3">
    <name type="scientific">Saponaria officinalis</name>
    <name type="common">Common soapwort</name>
    <name type="synonym">Lychnis saponaria</name>
    <dbReference type="NCBI Taxonomy" id="3572"/>
    <lineage>
        <taxon>Eukaryota</taxon>
        <taxon>Viridiplantae</taxon>
        <taxon>Streptophyta</taxon>
        <taxon>Embryophyta</taxon>
        <taxon>Tracheophyta</taxon>
        <taxon>Spermatophyta</taxon>
        <taxon>Magnoliopsida</taxon>
        <taxon>eudicotyledons</taxon>
        <taxon>Gunneridae</taxon>
        <taxon>Pentapetalae</taxon>
        <taxon>Caryophyllales</taxon>
        <taxon>Caryophyllaceae</taxon>
        <taxon>Caryophylleae</taxon>
        <taxon>Saponaria</taxon>
    </lineage>
</organism>
<sequence>MMPTELNNFDKFCNIFPDSIPLKQIAELALIGKVISFYKIDSLSSFHDQLMEGLWKKSLNGCLYPLDSRLEELLYVEINENFKADTEKSLEKLRSFNIARKVFNETSEPTSPTNHKSVSSNEVLASLSGDNGSQGYENGESQVNDRCLKANFDLTDEVNGNINRTAPPIFVDDVQLLNACDVFVEIPKKDDEDVFVEMPKKDDEVSKDIEEVEVVAQDDHVLSAYNVFDGSHCLKMESTLAFNDGKMLLNVKRQHFIPILGVKTESVLNVVRKNIELESVGWNLNGLMDSNANVLVFFRFVNNIYLLLVLVCLCFDPGGKKLKPLLLYNLTLEDKGDFRGEEEKICVKYIQKSFIFVFTWPHVYLIFNKVRSTSTLIWIFDPGGIVGVSKRVLRKESVFKHSKDDLRIAIKWFATVVFFYIFDPGGLNNSLMLTMSSYVAICDSGGLVIVTVWVFDPGGSSSIILLLYSVL</sequence>
<protein>
    <submittedName>
        <fullName evidence="2">Uncharacterized protein</fullName>
    </submittedName>
</protein>
<keyword evidence="1" id="KW-0472">Membrane</keyword>
<dbReference type="AlphaFoldDB" id="A0AAW1LJ65"/>
<dbReference type="Proteomes" id="UP001443914">
    <property type="component" value="Unassembled WGS sequence"/>
</dbReference>
<name>A0AAW1LJ65_SAPOF</name>
<dbReference type="EMBL" id="JBDFQZ010000004">
    <property type="protein sequence ID" value="KAK9734400.1"/>
    <property type="molecule type" value="Genomic_DNA"/>
</dbReference>
<gene>
    <name evidence="2" type="ORF">RND81_04G137200</name>
</gene>
<feature type="transmembrane region" description="Helical" evidence="1">
    <location>
        <begin position="294"/>
        <end position="315"/>
    </location>
</feature>
<keyword evidence="3" id="KW-1185">Reference proteome</keyword>
<keyword evidence="1" id="KW-0812">Transmembrane</keyword>
<accession>A0AAW1LJ65</accession>
<evidence type="ECO:0000256" key="1">
    <source>
        <dbReference type="SAM" id="Phobius"/>
    </source>
</evidence>
<evidence type="ECO:0000313" key="3">
    <source>
        <dbReference type="Proteomes" id="UP001443914"/>
    </source>
</evidence>
<reference evidence="2" key="1">
    <citation type="submission" date="2024-03" db="EMBL/GenBank/DDBJ databases">
        <title>WGS assembly of Saponaria officinalis var. Norfolk2.</title>
        <authorList>
            <person name="Jenkins J."/>
            <person name="Shu S."/>
            <person name="Grimwood J."/>
            <person name="Barry K."/>
            <person name="Goodstein D."/>
            <person name="Schmutz J."/>
            <person name="Leebens-Mack J."/>
            <person name="Osbourn A."/>
        </authorList>
    </citation>
    <scope>NUCLEOTIDE SEQUENCE [LARGE SCALE GENOMIC DNA]</scope>
    <source>
        <strain evidence="2">JIC</strain>
    </source>
</reference>
<proteinExistence type="predicted"/>
<comment type="caution">
    <text evidence="2">The sequence shown here is derived from an EMBL/GenBank/DDBJ whole genome shotgun (WGS) entry which is preliminary data.</text>
</comment>
<evidence type="ECO:0000313" key="2">
    <source>
        <dbReference type="EMBL" id="KAK9734400.1"/>
    </source>
</evidence>
<keyword evidence="1" id="KW-1133">Transmembrane helix</keyword>